<proteinExistence type="inferred from homology"/>
<reference evidence="6 7" key="1">
    <citation type="submission" date="2015-10" db="EMBL/GenBank/DDBJ databases">
        <title>Genome sequencing of Penicillium freii.</title>
        <authorList>
            <person name="Nguyen H.D."/>
            <person name="Visagie C.M."/>
            <person name="Seifert K.A."/>
        </authorList>
    </citation>
    <scope>NUCLEOTIDE SEQUENCE [LARGE SCALE GENOMIC DNA]</scope>
    <source>
        <strain evidence="6 7">DAOM 242723</strain>
    </source>
</reference>
<dbReference type="InterPro" id="IPR006913">
    <property type="entry name" value="CENP-V/GFA"/>
</dbReference>
<comment type="similarity">
    <text evidence="1">Belongs to the Gfa family.</text>
</comment>
<keyword evidence="4" id="KW-0456">Lyase</keyword>
<name>A0A101MBT8_PENFR</name>
<dbReference type="AlphaFoldDB" id="A0A101MBT8"/>
<dbReference type="PROSITE" id="PS51891">
    <property type="entry name" value="CENP_V_GFA"/>
    <property type="match status" value="1"/>
</dbReference>
<accession>A0A101MBT8</accession>
<dbReference type="PANTHER" id="PTHR33337:SF30">
    <property type="entry name" value="DUF636 DOMAIN PROTEIN (AFU_ORTHOLOGUE AFUA_1G03180)"/>
    <property type="match status" value="1"/>
</dbReference>
<keyword evidence="7" id="KW-1185">Reference proteome</keyword>
<dbReference type="Gene3D" id="3.90.1590.10">
    <property type="entry name" value="glutathione-dependent formaldehyde- activating enzyme (gfa)"/>
    <property type="match status" value="1"/>
</dbReference>
<evidence type="ECO:0000259" key="5">
    <source>
        <dbReference type="PROSITE" id="PS51891"/>
    </source>
</evidence>
<dbReference type="Pfam" id="PF04828">
    <property type="entry name" value="GFA"/>
    <property type="match status" value="1"/>
</dbReference>
<comment type="caution">
    <text evidence="6">The sequence shown here is derived from an EMBL/GenBank/DDBJ whole genome shotgun (WGS) entry which is preliminary data.</text>
</comment>
<evidence type="ECO:0000313" key="7">
    <source>
        <dbReference type="Proteomes" id="UP000055045"/>
    </source>
</evidence>
<evidence type="ECO:0000256" key="4">
    <source>
        <dbReference type="ARBA" id="ARBA00023239"/>
    </source>
</evidence>
<dbReference type="InterPro" id="IPR011057">
    <property type="entry name" value="Mss4-like_sf"/>
</dbReference>
<feature type="domain" description="CENP-V/GFA" evidence="5">
    <location>
        <begin position="2"/>
        <end position="125"/>
    </location>
</feature>
<dbReference type="GO" id="GO:0046872">
    <property type="term" value="F:metal ion binding"/>
    <property type="evidence" value="ECO:0007669"/>
    <property type="project" value="UniProtKB-KW"/>
</dbReference>
<organism evidence="6 7">
    <name type="scientific">Penicillium freii</name>
    <dbReference type="NCBI Taxonomy" id="48697"/>
    <lineage>
        <taxon>Eukaryota</taxon>
        <taxon>Fungi</taxon>
        <taxon>Dikarya</taxon>
        <taxon>Ascomycota</taxon>
        <taxon>Pezizomycotina</taxon>
        <taxon>Eurotiomycetes</taxon>
        <taxon>Eurotiomycetidae</taxon>
        <taxon>Eurotiales</taxon>
        <taxon>Aspergillaceae</taxon>
        <taxon>Penicillium</taxon>
    </lineage>
</organism>
<sequence length="154" mass="16845">MAIGTCFCGKIRIESTGEPIATGLCHCTDCRKLTGSLYTYSLIFKSAEINISGNPKKITKPADSGNIIDNYFCSDCGTPLYAYKFPSGEWDNLVITRAGIFDDLELLERKPAVEFYSQKGADPADRVTSPAMLLLPPASVSVCTFGSPNFWIPW</sequence>
<dbReference type="PANTHER" id="PTHR33337">
    <property type="entry name" value="GFA DOMAIN-CONTAINING PROTEIN"/>
    <property type="match status" value="1"/>
</dbReference>
<dbReference type="GO" id="GO:0016846">
    <property type="term" value="F:carbon-sulfur lyase activity"/>
    <property type="evidence" value="ECO:0007669"/>
    <property type="project" value="InterPro"/>
</dbReference>
<protein>
    <recommendedName>
        <fullName evidence="5">CENP-V/GFA domain-containing protein</fullName>
    </recommendedName>
</protein>
<evidence type="ECO:0000256" key="1">
    <source>
        <dbReference type="ARBA" id="ARBA00005495"/>
    </source>
</evidence>
<dbReference type="EMBL" id="LLXE01000355">
    <property type="protein sequence ID" value="KUM57550.1"/>
    <property type="molecule type" value="Genomic_DNA"/>
</dbReference>
<evidence type="ECO:0000256" key="2">
    <source>
        <dbReference type="ARBA" id="ARBA00022723"/>
    </source>
</evidence>
<dbReference type="SUPFAM" id="SSF51316">
    <property type="entry name" value="Mss4-like"/>
    <property type="match status" value="1"/>
</dbReference>
<keyword evidence="2" id="KW-0479">Metal-binding</keyword>
<gene>
    <name evidence="6" type="ORF">ACN42_g9633</name>
</gene>
<evidence type="ECO:0000313" key="6">
    <source>
        <dbReference type="EMBL" id="KUM57550.1"/>
    </source>
</evidence>
<dbReference type="Proteomes" id="UP000055045">
    <property type="component" value="Unassembled WGS sequence"/>
</dbReference>
<keyword evidence="3" id="KW-0862">Zinc</keyword>
<evidence type="ECO:0000256" key="3">
    <source>
        <dbReference type="ARBA" id="ARBA00022833"/>
    </source>
</evidence>